<feature type="non-terminal residue" evidence="2">
    <location>
        <position position="1"/>
    </location>
</feature>
<keyword evidence="3" id="KW-1185">Reference proteome</keyword>
<accession>A0A9P9Y9I2</accession>
<keyword evidence="1" id="KW-0812">Transmembrane</keyword>
<comment type="caution">
    <text evidence="2">The sequence shown here is derived from an EMBL/GenBank/DDBJ whole genome shotgun (WGS) entry which is preliminary data.</text>
</comment>
<proteinExistence type="predicted"/>
<keyword evidence="1" id="KW-0472">Membrane</keyword>
<protein>
    <submittedName>
        <fullName evidence="2">Uncharacterized protein</fullName>
    </submittedName>
</protein>
<evidence type="ECO:0000313" key="2">
    <source>
        <dbReference type="EMBL" id="KAI8032983.1"/>
    </source>
</evidence>
<dbReference type="AlphaFoldDB" id="A0A9P9Y9I2"/>
<gene>
    <name evidence="2" type="ORF">M5D96_014264</name>
</gene>
<name>A0A9P9Y9I2_9MUSC</name>
<keyword evidence="1" id="KW-1133">Transmembrane helix</keyword>
<evidence type="ECO:0000313" key="3">
    <source>
        <dbReference type="Proteomes" id="UP001059596"/>
    </source>
</evidence>
<dbReference type="Proteomes" id="UP001059596">
    <property type="component" value="Unassembled WGS sequence"/>
</dbReference>
<dbReference type="EMBL" id="JAMKOV010000346">
    <property type="protein sequence ID" value="KAI8032983.1"/>
    <property type="molecule type" value="Genomic_DNA"/>
</dbReference>
<feature type="transmembrane region" description="Helical" evidence="1">
    <location>
        <begin position="33"/>
        <end position="55"/>
    </location>
</feature>
<sequence>MFLDTPSLNCMFTVLKHSLHMNFLHLFEEIEGIFYIFHTYIISLILIYYNIFIYMNVIYYRYSLNHINIICSEIY</sequence>
<organism evidence="2 3">
    <name type="scientific">Drosophila gunungcola</name>
    <name type="common">fruit fly</name>
    <dbReference type="NCBI Taxonomy" id="103775"/>
    <lineage>
        <taxon>Eukaryota</taxon>
        <taxon>Metazoa</taxon>
        <taxon>Ecdysozoa</taxon>
        <taxon>Arthropoda</taxon>
        <taxon>Hexapoda</taxon>
        <taxon>Insecta</taxon>
        <taxon>Pterygota</taxon>
        <taxon>Neoptera</taxon>
        <taxon>Endopterygota</taxon>
        <taxon>Diptera</taxon>
        <taxon>Brachycera</taxon>
        <taxon>Muscomorpha</taxon>
        <taxon>Ephydroidea</taxon>
        <taxon>Drosophilidae</taxon>
        <taxon>Drosophila</taxon>
        <taxon>Sophophora</taxon>
    </lineage>
</organism>
<reference evidence="2" key="1">
    <citation type="journal article" date="2023" name="Genome Biol. Evol.">
        <title>Long-read-based Genome Assembly of Drosophila gunungcola Reveals Fewer Chemosensory Genes in Flower-breeding Species.</title>
        <authorList>
            <person name="Negi A."/>
            <person name="Liao B.Y."/>
            <person name="Yeh S.D."/>
        </authorList>
    </citation>
    <scope>NUCLEOTIDE SEQUENCE</scope>
    <source>
        <strain evidence="2">Sukarami</strain>
    </source>
</reference>
<evidence type="ECO:0000256" key="1">
    <source>
        <dbReference type="SAM" id="Phobius"/>
    </source>
</evidence>